<dbReference type="PANTHER" id="PTHR23419">
    <property type="entry name" value="DIVALENT CATION TOLERANCE CUTA-RELATED"/>
    <property type="match status" value="1"/>
</dbReference>
<name>A0A811LQJ7_9BILA</name>
<dbReference type="EMBL" id="CAJFCW020000006">
    <property type="protein sequence ID" value="CAG9125864.1"/>
    <property type="molecule type" value="Genomic_DNA"/>
</dbReference>
<evidence type="ECO:0000313" key="2">
    <source>
        <dbReference type="EMBL" id="CAD5229133.1"/>
    </source>
</evidence>
<sequence>MQACAKIASLFSVVYVTVPSKEVGKSIAREIINSKLAACVNIIPQLTSIYEWDGVVQEDDESMLIIKTKTGAIKDLKELVLKHHPYDVPEIITLPIEQGHEPYLEWINKQVAQNK</sequence>
<dbReference type="Gene3D" id="3.30.70.120">
    <property type="match status" value="1"/>
</dbReference>
<comment type="caution">
    <text evidence="2">The sequence shown here is derived from an EMBL/GenBank/DDBJ whole genome shotgun (WGS) entry which is preliminary data.</text>
</comment>
<keyword evidence="3" id="KW-1185">Reference proteome</keyword>
<dbReference type="OrthoDB" id="2017693at2759"/>
<dbReference type="SUPFAM" id="SSF54913">
    <property type="entry name" value="GlnB-like"/>
    <property type="match status" value="1"/>
</dbReference>
<dbReference type="InterPro" id="IPR015867">
    <property type="entry name" value="N-reg_PII/ATP_PRibTrfase_C"/>
</dbReference>
<organism evidence="2 3">
    <name type="scientific">Bursaphelenchus okinawaensis</name>
    <dbReference type="NCBI Taxonomy" id="465554"/>
    <lineage>
        <taxon>Eukaryota</taxon>
        <taxon>Metazoa</taxon>
        <taxon>Ecdysozoa</taxon>
        <taxon>Nematoda</taxon>
        <taxon>Chromadorea</taxon>
        <taxon>Rhabditida</taxon>
        <taxon>Tylenchina</taxon>
        <taxon>Tylenchomorpha</taxon>
        <taxon>Aphelenchoidea</taxon>
        <taxon>Aphelenchoididae</taxon>
        <taxon>Bursaphelenchus</taxon>
    </lineage>
</organism>
<dbReference type="InterPro" id="IPR004323">
    <property type="entry name" value="Ion_tolerance_CutA"/>
</dbReference>
<dbReference type="PANTHER" id="PTHR23419:SF8">
    <property type="entry name" value="FI09726P"/>
    <property type="match status" value="1"/>
</dbReference>
<comment type="similarity">
    <text evidence="1">Belongs to the CutA family.</text>
</comment>
<dbReference type="Proteomes" id="UP000614601">
    <property type="component" value="Unassembled WGS sequence"/>
</dbReference>
<dbReference type="InterPro" id="IPR011322">
    <property type="entry name" value="N-reg_PII-like_a/b"/>
</dbReference>
<reference evidence="2" key="1">
    <citation type="submission" date="2020-09" db="EMBL/GenBank/DDBJ databases">
        <authorList>
            <person name="Kikuchi T."/>
        </authorList>
    </citation>
    <scope>NUCLEOTIDE SEQUENCE</scope>
    <source>
        <strain evidence="2">SH1</strain>
    </source>
</reference>
<proteinExistence type="inferred from homology"/>
<dbReference type="Pfam" id="PF03091">
    <property type="entry name" value="CutA1"/>
    <property type="match status" value="1"/>
</dbReference>
<accession>A0A811LQJ7</accession>
<dbReference type="AlphaFoldDB" id="A0A811LQJ7"/>
<dbReference type="EMBL" id="CAJFDH010000006">
    <property type="protein sequence ID" value="CAD5229133.1"/>
    <property type="molecule type" value="Genomic_DNA"/>
</dbReference>
<evidence type="ECO:0000256" key="1">
    <source>
        <dbReference type="ARBA" id="ARBA00010169"/>
    </source>
</evidence>
<gene>
    <name evidence="2" type="ORF">BOKJ2_LOCUS13192</name>
</gene>
<dbReference type="Proteomes" id="UP000783686">
    <property type="component" value="Unassembled WGS sequence"/>
</dbReference>
<protein>
    <submittedName>
        <fullName evidence="2">Uncharacterized protein</fullName>
    </submittedName>
</protein>
<dbReference type="GO" id="GO:0005507">
    <property type="term" value="F:copper ion binding"/>
    <property type="evidence" value="ECO:0007669"/>
    <property type="project" value="TreeGrafter"/>
</dbReference>
<dbReference type="GO" id="GO:0010038">
    <property type="term" value="P:response to metal ion"/>
    <property type="evidence" value="ECO:0007669"/>
    <property type="project" value="InterPro"/>
</dbReference>
<evidence type="ECO:0000313" key="3">
    <source>
        <dbReference type="Proteomes" id="UP000614601"/>
    </source>
</evidence>